<feature type="region of interest" description="Disordered" evidence="1">
    <location>
        <begin position="1"/>
        <end position="57"/>
    </location>
</feature>
<gene>
    <name evidence="2" type="ORF">GA0061099_1004775</name>
</gene>
<protein>
    <submittedName>
        <fullName evidence="2">Uncharacterized protein</fullName>
    </submittedName>
</protein>
<evidence type="ECO:0000313" key="3">
    <source>
        <dbReference type="Proteomes" id="UP000183174"/>
    </source>
</evidence>
<name>A0A1C3VXE7_9BRAD</name>
<reference evidence="2 3" key="1">
    <citation type="submission" date="2016-08" db="EMBL/GenBank/DDBJ databases">
        <authorList>
            <person name="Seilhamer J.J."/>
        </authorList>
    </citation>
    <scope>NUCLEOTIDE SEQUENCE [LARGE SCALE GENOMIC DNA]</scope>
    <source>
        <strain evidence="2 3">CCBAU 10071</strain>
    </source>
</reference>
<dbReference type="AlphaFoldDB" id="A0A1C3VXE7"/>
<sequence length="57" mass="5975">MQSNSETRLQSIPADASAERRPHPAGPHATPELTDTEKTPGCGVLPEPDDPNISPTG</sequence>
<organism evidence="2 3">
    <name type="scientific">Bradyrhizobium yuanmingense</name>
    <dbReference type="NCBI Taxonomy" id="108015"/>
    <lineage>
        <taxon>Bacteria</taxon>
        <taxon>Pseudomonadati</taxon>
        <taxon>Pseudomonadota</taxon>
        <taxon>Alphaproteobacteria</taxon>
        <taxon>Hyphomicrobiales</taxon>
        <taxon>Nitrobacteraceae</taxon>
        <taxon>Bradyrhizobium</taxon>
    </lineage>
</organism>
<proteinExistence type="predicted"/>
<dbReference type="EMBL" id="FMAE01000004">
    <property type="protein sequence ID" value="SCB32343.1"/>
    <property type="molecule type" value="Genomic_DNA"/>
</dbReference>
<accession>A0A1C3VXE7</accession>
<dbReference type="Proteomes" id="UP000183174">
    <property type="component" value="Unassembled WGS sequence"/>
</dbReference>
<evidence type="ECO:0000256" key="1">
    <source>
        <dbReference type="SAM" id="MobiDB-lite"/>
    </source>
</evidence>
<feature type="compositionally biased region" description="Polar residues" evidence="1">
    <location>
        <begin position="1"/>
        <end position="10"/>
    </location>
</feature>
<evidence type="ECO:0000313" key="2">
    <source>
        <dbReference type="EMBL" id="SCB32343.1"/>
    </source>
</evidence>